<name>A0A431WS32_9GAMM</name>
<dbReference type="EMBL" id="RXNU01000006">
    <property type="protein sequence ID" value="RTR38420.1"/>
    <property type="molecule type" value="Genomic_DNA"/>
</dbReference>
<keyword evidence="1" id="KW-0472">Membrane</keyword>
<accession>A0A431WS32</accession>
<evidence type="ECO:0000313" key="3">
    <source>
        <dbReference type="Proteomes" id="UP000267448"/>
    </source>
</evidence>
<dbReference type="InterPro" id="IPR005590">
    <property type="entry name" value="DUF333"/>
</dbReference>
<dbReference type="Pfam" id="PF03891">
    <property type="entry name" value="DUF333"/>
    <property type="match status" value="1"/>
</dbReference>
<feature type="transmembrane region" description="Helical" evidence="1">
    <location>
        <begin position="20"/>
        <end position="39"/>
    </location>
</feature>
<dbReference type="PANTHER" id="PTHR38008">
    <property type="entry name" value="HEMOLYSIN-RELATED"/>
    <property type="match status" value="1"/>
</dbReference>
<dbReference type="Proteomes" id="UP000267448">
    <property type="component" value="Unassembled WGS sequence"/>
</dbReference>
<dbReference type="RefSeq" id="WP_126520663.1">
    <property type="nucleotide sequence ID" value="NZ_RXNU01000006.1"/>
</dbReference>
<dbReference type="PANTHER" id="PTHR38008:SF2">
    <property type="entry name" value="HEMOLYSIN"/>
    <property type="match status" value="1"/>
</dbReference>
<keyword evidence="3" id="KW-1185">Reference proteome</keyword>
<reference evidence="2 3" key="1">
    <citation type="submission" date="2018-12" db="EMBL/GenBank/DDBJ databases">
        <authorList>
            <person name="Yu L."/>
        </authorList>
    </citation>
    <scope>NUCLEOTIDE SEQUENCE [LARGE SCALE GENOMIC DNA]</scope>
    <source>
        <strain evidence="2 3">HAW-EB2</strain>
    </source>
</reference>
<organism evidence="2 3">
    <name type="scientific">Shewanella canadensis</name>
    <dbReference type="NCBI Taxonomy" id="271096"/>
    <lineage>
        <taxon>Bacteria</taxon>
        <taxon>Pseudomonadati</taxon>
        <taxon>Pseudomonadota</taxon>
        <taxon>Gammaproteobacteria</taxon>
        <taxon>Alteromonadales</taxon>
        <taxon>Shewanellaceae</taxon>
        <taxon>Shewanella</taxon>
    </lineage>
</organism>
<keyword evidence="1" id="KW-0812">Transmembrane</keyword>
<evidence type="ECO:0000256" key="1">
    <source>
        <dbReference type="SAM" id="Phobius"/>
    </source>
</evidence>
<dbReference type="OrthoDB" id="148878at2"/>
<keyword evidence="1" id="KW-1133">Transmembrane helix</keyword>
<proteinExistence type="predicted"/>
<evidence type="ECO:0000313" key="2">
    <source>
        <dbReference type="EMBL" id="RTR38420.1"/>
    </source>
</evidence>
<protein>
    <submittedName>
        <fullName evidence="2">DUF333 domain-containing protein</fullName>
    </submittedName>
</protein>
<comment type="caution">
    <text evidence="2">The sequence shown here is derived from an EMBL/GenBank/DDBJ whole genome shotgun (WGS) entry which is preliminary data.</text>
</comment>
<dbReference type="AlphaFoldDB" id="A0A431WS32"/>
<sequence length="97" mass="10532">MKNMNPGLFSKISFENMINGVFIGVGLGIIFLALAACSIHEEAAMVNMSNPASDYCLALGGELEIVTGPDGQQGVCTLPTGEVIEEWELYRREHQDK</sequence>
<gene>
    <name evidence="2" type="ORF">EKG38_12930</name>
</gene>